<dbReference type="Proteomes" id="UP000507245">
    <property type="component" value="Unassembled WGS sequence"/>
</dbReference>
<name>A0A6J5WL75_PRUAR</name>
<protein>
    <submittedName>
        <fullName evidence="3">Uncharacterized protein</fullName>
    </submittedName>
</protein>
<organism evidence="3 5">
    <name type="scientific">Prunus armeniaca</name>
    <name type="common">Apricot</name>
    <name type="synonym">Armeniaca vulgaris</name>
    <dbReference type="NCBI Taxonomy" id="36596"/>
    <lineage>
        <taxon>Eukaryota</taxon>
        <taxon>Viridiplantae</taxon>
        <taxon>Streptophyta</taxon>
        <taxon>Embryophyta</taxon>
        <taxon>Tracheophyta</taxon>
        <taxon>Spermatophyta</taxon>
        <taxon>Magnoliopsida</taxon>
        <taxon>eudicotyledons</taxon>
        <taxon>Gunneridae</taxon>
        <taxon>Pentapetalae</taxon>
        <taxon>rosids</taxon>
        <taxon>fabids</taxon>
        <taxon>Rosales</taxon>
        <taxon>Rosaceae</taxon>
        <taxon>Amygdaloideae</taxon>
        <taxon>Amygdaleae</taxon>
        <taxon>Prunus</taxon>
    </lineage>
</organism>
<feature type="region of interest" description="Disordered" evidence="1">
    <location>
        <begin position="1"/>
        <end position="79"/>
    </location>
</feature>
<reference evidence="5" key="1">
    <citation type="journal article" date="2020" name="Genome Biol.">
        <title>Gamete binning: chromosome-level and haplotype-resolved genome assembly enabled by high-throughput single-cell sequencing of gamete genomes.</title>
        <authorList>
            <person name="Campoy J.A."/>
            <person name="Sun H."/>
            <person name="Goel M."/>
            <person name="Jiao W.-B."/>
            <person name="Folz-Donahue K."/>
            <person name="Wang N."/>
            <person name="Rubio M."/>
            <person name="Liu C."/>
            <person name="Kukat C."/>
            <person name="Ruiz D."/>
            <person name="Huettel B."/>
            <person name="Schneeberger K."/>
        </authorList>
    </citation>
    <scope>NUCLEOTIDE SEQUENCE [LARGE SCALE GENOMIC DNA]</scope>
    <source>
        <strain evidence="5">cv. Rojo Pasion</strain>
    </source>
</reference>
<accession>A0A6J5WL75</accession>
<evidence type="ECO:0000313" key="3">
    <source>
        <dbReference type="EMBL" id="CAB4301141.1"/>
    </source>
</evidence>
<evidence type="ECO:0000313" key="5">
    <source>
        <dbReference type="Proteomes" id="UP000507245"/>
    </source>
</evidence>
<feature type="compositionally biased region" description="Low complexity" evidence="1">
    <location>
        <begin position="42"/>
        <end position="79"/>
    </location>
</feature>
<gene>
    <name evidence="2" type="ORF">CURHAP_LOCUS17045</name>
    <name evidence="3" type="ORF">ORAREDHAP_LOCUS16544</name>
</gene>
<dbReference type="EMBL" id="CAEKKB010000002">
    <property type="protein sequence ID" value="CAB4301141.1"/>
    <property type="molecule type" value="Genomic_DNA"/>
</dbReference>
<evidence type="ECO:0000313" key="2">
    <source>
        <dbReference type="EMBL" id="CAB4270761.1"/>
    </source>
</evidence>
<keyword evidence="5" id="KW-1185">Reference proteome</keyword>
<feature type="compositionally biased region" description="Low complexity" evidence="1">
    <location>
        <begin position="25"/>
        <end position="34"/>
    </location>
</feature>
<reference evidence="3 4" key="2">
    <citation type="submission" date="2020-05" db="EMBL/GenBank/DDBJ databases">
        <authorList>
            <person name="Campoy J."/>
            <person name="Schneeberger K."/>
            <person name="Spophaly S."/>
        </authorList>
    </citation>
    <scope>NUCLEOTIDE SEQUENCE [LARGE SCALE GENOMIC DNA]</scope>
    <source>
        <strain evidence="3">PruArmRojPasFocal</strain>
    </source>
</reference>
<feature type="compositionally biased region" description="Polar residues" evidence="1">
    <location>
        <begin position="7"/>
        <end position="17"/>
    </location>
</feature>
<evidence type="ECO:0000313" key="4">
    <source>
        <dbReference type="Proteomes" id="UP000507222"/>
    </source>
</evidence>
<dbReference type="Proteomes" id="UP000507222">
    <property type="component" value="Unassembled WGS sequence"/>
</dbReference>
<dbReference type="AlphaFoldDB" id="A0A6J5WL75"/>
<sequence>MILHSEPLSSTNNNTTRRPIHQPCTLLLSSLTGTARRRRTRSPTIPSTPPCRYGSSGASTTSSLSSESPPSASLSLPSSSCSPLLAAPTPLAGTTSTPSVAKQADILPENLLGKPGQIGSGSECNSGALLSLRNGGFGLGNLQRSHSLQRGLTGVRVLVAVCGFGGNGVGEGFEREGHVYGLERVLHTGGRGHRPGLCRVSVPGLFVSALGFPGRLLHYQGLSFSSLERERVQLREYLGASRCRVLTV</sequence>
<dbReference type="EMBL" id="CAEKDK010000002">
    <property type="protein sequence ID" value="CAB4270761.1"/>
    <property type="molecule type" value="Genomic_DNA"/>
</dbReference>
<evidence type="ECO:0000256" key="1">
    <source>
        <dbReference type="SAM" id="MobiDB-lite"/>
    </source>
</evidence>
<proteinExistence type="predicted"/>